<protein>
    <submittedName>
        <fullName evidence="2">Iron-sulfur cluster assembly accessory protein</fullName>
    </submittedName>
</protein>
<dbReference type="InterPro" id="IPR016092">
    <property type="entry name" value="ATAP"/>
</dbReference>
<evidence type="ECO:0000313" key="3">
    <source>
        <dbReference type="Proteomes" id="UP001293791"/>
    </source>
</evidence>
<dbReference type="Pfam" id="PF01521">
    <property type="entry name" value="Fe-S_biosyn"/>
    <property type="match status" value="1"/>
</dbReference>
<accession>A0ABU5L732</accession>
<dbReference type="PANTHER" id="PTHR43011:SF1">
    <property type="entry name" value="IRON-SULFUR CLUSTER ASSEMBLY 2 HOMOLOG, MITOCHONDRIAL"/>
    <property type="match status" value="1"/>
</dbReference>
<organism evidence="2 3">
    <name type="scientific">Candidatus Cyrtobacter comes</name>
    <dbReference type="NCBI Taxonomy" id="675776"/>
    <lineage>
        <taxon>Bacteria</taxon>
        <taxon>Pseudomonadati</taxon>
        <taxon>Pseudomonadota</taxon>
        <taxon>Alphaproteobacteria</taxon>
        <taxon>Rickettsiales</taxon>
        <taxon>Candidatus Midichloriaceae</taxon>
        <taxon>Candidatus Cyrtobacter</taxon>
    </lineage>
</organism>
<dbReference type="InterPro" id="IPR017870">
    <property type="entry name" value="FeS_cluster_insertion_CS"/>
</dbReference>
<proteinExistence type="predicted"/>
<comment type="caution">
    <text evidence="2">The sequence shown here is derived from an EMBL/GenBank/DDBJ whole genome shotgun (WGS) entry which is preliminary data.</text>
</comment>
<dbReference type="SUPFAM" id="SSF89360">
    <property type="entry name" value="HesB-like domain"/>
    <property type="match status" value="1"/>
</dbReference>
<name>A0ABU5L732_9RICK</name>
<dbReference type="InterPro" id="IPR035903">
    <property type="entry name" value="HesB-like_dom_sf"/>
</dbReference>
<evidence type="ECO:0000259" key="1">
    <source>
        <dbReference type="Pfam" id="PF01521"/>
    </source>
</evidence>
<sequence>MQINGSALPQLYIYAILAQTCYLKYPIMNSFNITDGASLKLLELLKSESEGARFRISIMGGGCSGFSYSFSFDKSVNVNDQIFSNNGVEVIIDEISMKFLQGSTLLYKSTLGSEAFEVSNPNTTAKCGCGNSFAV</sequence>
<reference evidence="2 3" key="1">
    <citation type="submission" date="2023-02" db="EMBL/GenBank/DDBJ databases">
        <title>Host association and intracellularity evolved multiple times independently in the Rickettsiales.</title>
        <authorList>
            <person name="Castelli M."/>
            <person name="Nardi T."/>
            <person name="Gammuto L."/>
            <person name="Bellinzona G."/>
            <person name="Sabaneyeva E."/>
            <person name="Potekhin A."/>
            <person name="Serra V."/>
            <person name="Petroni G."/>
            <person name="Sassera D."/>
        </authorList>
    </citation>
    <scope>NUCLEOTIDE SEQUENCE [LARGE SCALE GENOMIC DNA]</scope>
    <source>
        <strain evidence="2 3">BOD18</strain>
    </source>
</reference>
<dbReference type="PROSITE" id="PS01152">
    <property type="entry name" value="HESB"/>
    <property type="match status" value="1"/>
</dbReference>
<gene>
    <name evidence="2" type="ORF">Cyrtocomes_00216</name>
</gene>
<dbReference type="InterPro" id="IPR000361">
    <property type="entry name" value="ATAP_core_dom"/>
</dbReference>
<dbReference type="Proteomes" id="UP001293791">
    <property type="component" value="Unassembled WGS sequence"/>
</dbReference>
<dbReference type="Gene3D" id="2.60.300.12">
    <property type="entry name" value="HesB-like domain"/>
    <property type="match status" value="1"/>
</dbReference>
<dbReference type="NCBIfam" id="TIGR00049">
    <property type="entry name" value="iron-sulfur cluster assembly accessory protein"/>
    <property type="match status" value="1"/>
</dbReference>
<feature type="domain" description="Core" evidence="1">
    <location>
        <begin position="31"/>
        <end position="131"/>
    </location>
</feature>
<evidence type="ECO:0000313" key="2">
    <source>
        <dbReference type="EMBL" id="MDZ5761857.1"/>
    </source>
</evidence>
<dbReference type="PANTHER" id="PTHR43011">
    <property type="entry name" value="IRON-SULFUR CLUSTER ASSEMBLY 2 HOMOLOG, MITOCHONDRIAL"/>
    <property type="match status" value="1"/>
</dbReference>
<dbReference type="EMBL" id="JARGYT010000007">
    <property type="protein sequence ID" value="MDZ5761857.1"/>
    <property type="molecule type" value="Genomic_DNA"/>
</dbReference>
<keyword evidence="3" id="KW-1185">Reference proteome</keyword>